<evidence type="ECO:0000256" key="2">
    <source>
        <dbReference type="SAM" id="MobiDB-lite"/>
    </source>
</evidence>
<protein>
    <submittedName>
        <fullName evidence="3">Uncharacterized protein</fullName>
    </submittedName>
</protein>
<reference evidence="3 4" key="1">
    <citation type="submission" date="2016-09" db="EMBL/GenBank/DDBJ databases">
        <title>Extensive genetic diversity and differential bi-allelic expression allows diatom success in the polar Southern Ocean.</title>
        <authorList>
            <consortium name="DOE Joint Genome Institute"/>
            <person name="Mock T."/>
            <person name="Otillar R.P."/>
            <person name="Strauss J."/>
            <person name="Dupont C."/>
            <person name="Frickenhaus S."/>
            <person name="Maumus F."/>
            <person name="Mcmullan M."/>
            <person name="Sanges R."/>
            <person name="Schmutz J."/>
            <person name="Toseland A."/>
            <person name="Valas R."/>
            <person name="Veluchamy A."/>
            <person name="Ward B.J."/>
            <person name="Allen A."/>
            <person name="Barry K."/>
            <person name="Falciatore A."/>
            <person name="Ferrante M."/>
            <person name="Fortunato A.E."/>
            <person name="Gloeckner G."/>
            <person name="Gruber A."/>
            <person name="Hipkin R."/>
            <person name="Janech M."/>
            <person name="Kroth P."/>
            <person name="Leese F."/>
            <person name="Lindquist E."/>
            <person name="Lyon B.R."/>
            <person name="Martin J."/>
            <person name="Mayer C."/>
            <person name="Parker M."/>
            <person name="Quesneville H."/>
            <person name="Raymond J."/>
            <person name="Uhlig C."/>
            <person name="Valentin K.U."/>
            <person name="Worden A.Z."/>
            <person name="Armbrust E.V."/>
            <person name="Bowler C."/>
            <person name="Green B."/>
            <person name="Moulton V."/>
            <person name="Van Oosterhout C."/>
            <person name="Grigoriev I."/>
        </authorList>
    </citation>
    <scope>NUCLEOTIDE SEQUENCE [LARGE SCALE GENOMIC DNA]</scope>
    <source>
        <strain evidence="3 4">CCMP1102</strain>
    </source>
</reference>
<evidence type="ECO:0000313" key="4">
    <source>
        <dbReference type="Proteomes" id="UP000095751"/>
    </source>
</evidence>
<dbReference type="AlphaFoldDB" id="A0A1E7FKI9"/>
<dbReference type="KEGG" id="fcy:FRACYDRAFT_268406"/>
<accession>A0A1E7FKI9</accession>
<feature type="region of interest" description="Disordered" evidence="2">
    <location>
        <begin position="99"/>
        <end position="123"/>
    </location>
</feature>
<sequence>MIWRPDTNNIASYDEACIDAGPGGLICCEDCSSKYNAYLTSTMDDVETQRMNKGIHEVTEILDILNEKKDKLKEAADCAKMKLPPLPPPGMRIMNYAQEDNKVAGAGAPRPRPNGSGGKSKYDYDNMSSEIDINVGSLWNLTSSIDIGITGGIASI</sequence>
<dbReference type="InParanoid" id="A0A1E7FKI9"/>
<organism evidence="3 4">
    <name type="scientific">Fragilariopsis cylindrus CCMP1102</name>
    <dbReference type="NCBI Taxonomy" id="635003"/>
    <lineage>
        <taxon>Eukaryota</taxon>
        <taxon>Sar</taxon>
        <taxon>Stramenopiles</taxon>
        <taxon>Ochrophyta</taxon>
        <taxon>Bacillariophyta</taxon>
        <taxon>Bacillariophyceae</taxon>
        <taxon>Bacillariophycidae</taxon>
        <taxon>Bacillariales</taxon>
        <taxon>Bacillariaceae</taxon>
        <taxon>Fragilariopsis</taxon>
    </lineage>
</organism>
<evidence type="ECO:0000256" key="1">
    <source>
        <dbReference type="SAM" id="Coils"/>
    </source>
</evidence>
<proteinExistence type="predicted"/>
<dbReference type="Proteomes" id="UP000095751">
    <property type="component" value="Unassembled WGS sequence"/>
</dbReference>
<feature type="coiled-coil region" evidence="1">
    <location>
        <begin position="55"/>
        <end position="82"/>
    </location>
</feature>
<keyword evidence="4" id="KW-1185">Reference proteome</keyword>
<evidence type="ECO:0000313" key="3">
    <source>
        <dbReference type="EMBL" id="OEU18688.1"/>
    </source>
</evidence>
<gene>
    <name evidence="3" type="ORF">FRACYDRAFT_268406</name>
</gene>
<name>A0A1E7FKI9_9STRA</name>
<dbReference type="EMBL" id="KV784356">
    <property type="protein sequence ID" value="OEU18688.1"/>
    <property type="molecule type" value="Genomic_DNA"/>
</dbReference>
<dbReference type="OrthoDB" id="49203at2759"/>
<keyword evidence="1" id="KW-0175">Coiled coil</keyword>